<evidence type="ECO:0000256" key="3">
    <source>
        <dbReference type="ARBA" id="ARBA00022553"/>
    </source>
</evidence>
<dbReference type="SUPFAM" id="SSF56801">
    <property type="entry name" value="Acetyl-CoA synthetase-like"/>
    <property type="match status" value="1"/>
</dbReference>
<dbReference type="InterPro" id="IPR036736">
    <property type="entry name" value="ACP-like_sf"/>
</dbReference>
<dbReference type="Gene3D" id="3.30.300.30">
    <property type="match status" value="1"/>
</dbReference>
<keyword evidence="3" id="KW-0597">Phosphoprotein</keyword>
<dbReference type="Pfam" id="PF13193">
    <property type="entry name" value="AMP-binding_C"/>
    <property type="match status" value="1"/>
</dbReference>
<dbReference type="RefSeq" id="WP_184776848.1">
    <property type="nucleotide sequence ID" value="NZ_JACHMG010000001.1"/>
</dbReference>
<dbReference type="InterPro" id="IPR010071">
    <property type="entry name" value="AA_adenyl_dom"/>
</dbReference>
<dbReference type="SUPFAM" id="SSF47336">
    <property type="entry name" value="ACP-like"/>
    <property type="match status" value="1"/>
</dbReference>
<dbReference type="PANTHER" id="PTHR45527">
    <property type="entry name" value="NONRIBOSOMAL PEPTIDE SYNTHETASE"/>
    <property type="match status" value="1"/>
</dbReference>
<feature type="domain" description="Carrier" evidence="4">
    <location>
        <begin position="940"/>
        <end position="1015"/>
    </location>
</feature>
<dbReference type="Proteomes" id="UP000581769">
    <property type="component" value="Unassembled WGS sequence"/>
</dbReference>
<evidence type="ECO:0000256" key="1">
    <source>
        <dbReference type="ARBA" id="ARBA00001957"/>
    </source>
</evidence>
<protein>
    <submittedName>
        <fullName evidence="5">Amino acid adenylation domain-containing protein</fullName>
    </submittedName>
</protein>
<accession>A0A840IMR2</accession>
<dbReference type="Pfam" id="PF00550">
    <property type="entry name" value="PP-binding"/>
    <property type="match status" value="1"/>
</dbReference>
<dbReference type="Gene3D" id="1.10.1200.10">
    <property type="entry name" value="ACP-like"/>
    <property type="match status" value="1"/>
</dbReference>
<evidence type="ECO:0000259" key="4">
    <source>
        <dbReference type="PROSITE" id="PS50075"/>
    </source>
</evidence>
<dbReference type="GO" id="GO:0003824">
    <property type="term" value="F:catalytic activity"/>
    <property type="evidence" value="ECO:0007669"/>
    <property type="project" value="InterPro"/>
</dbReference>
<dbReference type="Gene3D" id="3.30.559.30">
    <property type="entry name" value="Nonribosomal peptide synthetase, condensation domain"/>
    <property type="match status" value="1"/>
</dbReference>
<dbReference type="PROSITE" id="PS00012">
    <property type="entry name" value="PHOSPHOPANTETHEINE"/>
    <property type="match status" value="1"/>
</dbReference>
<dbReference type="InterPro" id="IPR009081">
    <property type="entry name" value="PP-bd_ACP"/>
</dbReference>
<dbReference type="Gene3D" id="3.40.50.980">
    <property type="match status" value="2"/>
</dbReference>
<gene>
    <name evidence="5" type="ORF">BJY18_000152</name>
</gene>
<dbReference type="EMBL" id="JACHMG010000001">
    <property type="protein sequence ID" value="MBB4682667.1"/>
    <property type="molecule type" value="Genomic_DNA"/>
</dbReference>
<organism evidence="5 6">
    <name type="scientific">Amycolatopsis jiangsuensis</name>
    <dbReference type="NCBI Taxonomy" id="1181879"/>
    <lineage>
        <taxon>Bacteria</taxon>
        <taxon>Bacillati</taxon>
        <taxon>Actinomycetota</taxon>
        <taxon>Actinomycetes</taxon>
        <taxon>Pseudonocardiales</taxon>
        <taxon>Pseudonocardiaceae</taxon>
        <taxon>Amycolatopsis</taxon>
    </lineage>
</organism>
<dbReference type="Pfam" id="PF00501">
    <property type="entry name" value="AMP-binding"/>
    <property type="match status" value="1"/>
</dbReference>
<dbReference type="GO" id="GO:0005737">
    <property type="term" value="C:cytoplasm"/>
    <property type="evidence" value="ECO:0007669"/>
    <property type="project" value="TreeGrafter"/>
</dbReference>
<dbReference type="NCBIfam" id="TIGR01733">
    <property type="entry name" value="AA-adenyl-dom"/>
    <property type="match status" value="1"/>
</dbReference>
<dbReference type="Gene3D" id="2.30.38.10">
    <property type="entry name" value="Luciferase, Domain 3"/>
    <property type="match status" value="1"/>
</dbReference>
<comment type="caution">
    <text evidence="5">The sequence shown here is derived from an EMBL/GenBank/DDBJ whole genome shotgun (WGS) entry which is preliminary data.</text>
</comment>
<dbReference type="InterPro" id="IPR020806">
    <property type="entry name" value="PKS_PP-bd"/>
</dbReference>
<dbReference type="PROSITE" id="PS00455">
    <property type="entry name" value="AMP_BINDING"/>
    <property type="match status" value="1"/>
</dbReference>
<dbReference type="InterPro" id="IPR020845">
    <property type="entry name" value="AMP-binding_CS"/>
</dbReference>
<sequence>MRSATRKEEALWLLERLVPGTGVNNLHLAFRVAGELDLARLDRVLSVLVRRHPALRTVFRDGETGLSKEILADLPVAFEERECPADEADAQLAAFVAAPFELDGGALLRALRLRCGNEDVCCVVVHHLNFDTVSAGVLHEEFVAVYDAFTAGEAVPAELAGTAVTLDEAEPTPAGLAFWRDQLRDVRPAELELSCGRPDVAEPNLAGSQVTWSFAAETVEVVRELRKALRVPEAVVLLAAYYLLLHAHGAGPDLVVGSPMNVRGPETARAVGYHVNVTPLRLRVDPAEAFRGLVRRTRDVFFGALTHLDVPVDNLLAEIPRTGSSWRHTVFRHVFNYVPDTGRPAFRLGGLPAEPFAAEAGFSKFDLEFFLLPSADGIRVRAAHYTEVLRQADVQAFVRRYEALLVSLADDLDRPVGDVRVFSAEDDAVLGKANRTGKPVRWPSVPAAVAAAVEERPEAIAVEDGDRKVTYLQLWDTAAVTGERLREAGVAPGEVVALIAPRSAELAAAALGVWLAGATYLPLDPDHPEQRIAYQLADSGAKVALAEVPLPAGADCRALALAPIGSVPSRPAGPLPGTGAPAYLIYTSGSTGRPKGTVIGHPALANLISHFAGELDHHGQAGTLWLTTFSFDISALELFLPLATGGRLVVAPDEARVDGSVLKGLMGRHEVSTLQATPTTWRMVIGDVSGELAGRTVLCGGEPLPATLARQLVDTGCELWNVYGPTETTIWSAAGRVHADGTGLITAGGPIGNTTVFLTGPSGQELPVGVTGELCIAGAGLAAGYHQRPELTAARFAVHPRHGRYYRTGDLARWLEDGTLELLGRADRQVKLRGNRIELAEVESVLLAHDEVAAAAVVVAGDPSDDAVLVAFVEATAEPGMVDRLWAHAGAQLPKSAVPQEFVVVDRIPLTGNDKADYPELTRRAAARTVQHPTTTGEELKLDPLTASVLALFQELLDRGDIGPATNFFLSGGHSLLAAKLAQRIKHLTGVRVRLADIFAQPTPTTLADFVLAAQSQP</sequence>
<dbReference type="Pfam" id="PF00668">
    <property type="entry name" value="Condensation"/>
    <property type="match status" value="1"/>
</dbReference>
<dbReference type="GO" id="GO:0031177">
    <property type="term" value="F:phosphopantetheine binding"/>
    <property type="evidence" value="ECO:0007669"/>
    <property type="project" value="InterPro"/>
</dbReference>
<proteinExistence type="predicted"/>
<dbReference type="InterPro" id="IPR006162">
    <property type="entry name" value="Ppantetheine_attach_site"/>
</dbReference>
<dbReference type="SMART" id="SM00823">
    <property type="entry name" value="PKS_PP"/>
    <property type="match status" value="1"/>
</dbReference>
<dbReference type="InterPro" id="IPR045851">
    <property type="entry name" value="AMP-bd_C_sf"/>
</dbReference>
<dbReference type="PROSITE" id="PS50075">
    <property type="entry name" value="CARRIER"/>
    <property type="match status" value="1"/>
</dbReference>
<keyword evidence="6" id="KW-1185">Reference proteome</keyword>
<dbReference type="InterPro" id="IPR023213">
    <property type="entry name" value="CAT-like_dom_sf"/>
</dbReference>
<name>A0A840IMR2_9PSEU</name>
<dbReference type="AlphaFoldDB" id="A0A840IMR2"/>
<evidence type="ECO:0000313" key="5">
    <source>
        <dbReference type="EMBL" id="MBB4682667.1"/>
    </source>
</evidence>
<reference evidence="5 6" key="1">
    <citation type="submission" date="2020-08" db="EMBL/GenBank/DDBJ databases">
        <title>Sequencing the genomes of 1000 actinobacteria strains.</title>
        <authorList>
            <person name="Klenk H.-P."/>
        </authorList>
    </citation>
    <scope>NUCLEOTIDE SEQUENCE [LARGE SCALE GENOMIC DNA]</scope>
    <source>
        <strain evidence="5 6">DSM 45859</strain>
    </source>
</reference>
<keyword evidence="2" id="KW-0596">Phosphopantetheine</keyword>
<dbReference type="GO" id="GO:0043041">
    <property type="term" value="P:amino acid activation for nonribosomal peptide biosynthetic process"/>
    <property type="evidence" value="ECO:0007669"/>
    <property type="project" value="TreeGrafter"/>
</dbReference>
<dbReference type="InterPro" id="IPR001242">
    <property type="entry name" value="Condensation_dom"/>
</dbReference>
<dbReference type="InterPro" id="IPR000873">
    <property type="entry name" value="AMP-dep_synth/lig_dom"/>
</dbReference>
<comment type="cofactor">
    <cofactor evidence="1">
        <name>pantetheine 4'-phosphate</name>
        <dbReference type="ChEBI" id="CHEBI:47942"/>
    </cofactor>
</comment>
<dbReference type="GO" id="GO:0044550">
    <property type="term" value="P:secondary metabolite biosynthetic process"/>
    <property type="evidence" value="ECO:0007669"/>
    <property type="project" value="TreeGrafter"/>
</dbReference>
<dbReference type="GO" id="GO:0008610">
    <property type="term" value="P:lipid biosynthetic process"/>
    <property type="evidence" value="ECO:0007669"/>
    <property type="project" value="UniProtKB-ARBA"/>
</dbReference>
<evidence type="ECO:0000313" key="6">
    <source>
        <dbReference type="Proteomes" id="UP000581769"/>
    </source>
</evidence>
<dbReference type="SUPFAM" id="SSF52777">
    <property type="entry name" value="CoA-dependent acyltransferases"/>
    <property type="match status" value="2"/>
</dbReference>
<dbReference type="PANTHER" id="PTHR45527:SF1">
    <property type="entry name" value="FATTY ACID SYNTHASE"/>
    <property type="match status" value="1"/>
</dbReference>
<dbReference type="InterPro" id="IPR025110">
    <property type="entry name" value="AMP-bd_C"/>
</dbReference>
<dbReference type="Gene3D" id="3.30.559.10">
    <property type="entry name" value="Chloramphenicol acetyltransferase-like domain"/>
    <property type="match status" value="1"/>
</dbReference>
<evidence type="ECO:0000256" key="2">
    <source>
        <dbReference type="ARBA" id="ARBA00022450"/>
    </source>
</evidence>